<sequence length="124" mass="14000">MSLYDKNAKGFFNNTGGNTFVKTGASPTPMTGFPFPNPPTTKLDVEEALLSQGFMTKRLTLKYKGILIEGIFNEQILDFFADPMNIEKEEILLLEAANPKWAEVLKGAFRQGWLNEQADKLFYE</sequence>
<evidence type="ECO:0000313" key="1">
    <source>
        <dbReference type="EMBL" id="WBF77717.1"/>
    </source>
</evidence>
<dbReference type="EMBL" id="OP778609">
    <property type="protein sequence ID" value="WBF77717.1"/>
    <property type="molecule type" value="Genomic_DNA"/>
</dbReference>
<proteinExistence type="predicted"/>
<organism evidence="1 2">
    <name type="scientific">Escherichia phage A73</name>
    <dbReference type="NCBI Taxonomy" id="3003819"/>
    <lineage>
        <taxon>Viruses</taxon>
        <taxon>Duplodnaviria</taxon>
        <taxon>Heunggongvirae</taxon>
        <taxon>Uroviricota</taxon>
        <taxon>Caudoviricetes</taxon>
        <taxon>Vequintavirinae</taxon>
        <taxon>Septuagintavirus</taxon>
        <taxon>Septuagintavirus A73</taxon>
    </lineage>
</organism>
<gene>
    <name evidence="1" type="ORF">A73_237</name>
</gene>
<reference evidence="1 2" key="1">
    <citation type="submission" date="2022-11" db="EMBL/GenBank/DDBJ databases">
        <authorList>
            <person name="Cortes-Martin A."/>
            <person name="Buttimer C.T.H."/>
            <person name="Hill C."/>
        </authorList>
    </citation>
    <scope>NUCLEOTIDE SEQUENCE [LARGE SCALE GENOMIC DNA]</scope>
</reference>
<accession>A0AAE9VYA2</accession>
<keyword evidence="2" id="KW-1185">Reference proteome</keyword>
<evidence type="ECO:0000313" key="2">
    <source>
        <dbReference type="Proteomes" id="UP001223579"/>
    </source>
</evidence>
<name>A0AAE9VYA2_9CAUD</name>
<dbReference type="Proteomes" id="UP001223579">
    <property type="component" value="Segment"/>
</dbReference>
<protein>
    <submittedName>
        <fullName evidence="1">Uncharacterized protein</fullName>
    </submittedName>
</protein>